<feature type="transmembrane region" description="Helical" evidence="1">
    <location>
        <begin position="20"/>
        <end position="41"/>
    </location>
</feature>
<dbReference type="InterPro" id="IPR002881">
    <property type="entry name" value="DUF58"/>
</dbReference>
<gene>
    <name evidence="3" type="ORF">SAMN05445756_0389</name>
</gene>
<name>A0A212T533_9MICO</name>
<proteinExistence type="predicted"/>
<keyword evidence="4" id="KW-1185">Reference proteome</keyword>
<dbReference type="Proteomes" id="UP000198122">
    <property type="component" value="Unassembled WGS sequence"/>
</dbReference>
<dbReference type="OrthoDB" id="9812729at2"/>
<feature type="domain" description="DUF58" evidence="2">
    <location>
        <begin position="212"/>
        <end position="301"/>
    </location>
</feature>
<keyword evidence="1" id="KW-0812">Transmembrane</keyword>
<dbReference type="Pfam" id="PF01882">
    <property type="entry name" value="DUF58"/>
    <property type="match status" value="1"/>
</dbReference>
<organism evidence="3 4">
    <name type="scientific">Kytococcus aerolatus</name>
    <dbReference type="NCBI Taxonomy" id="592308"/>
    <lineage>
        <taxon>Bacteria</taxon>
        <taxon>Bacillati</taxon>
        <taxon>Actinomycetota</taxon>
        <taxon>Actinomycetes</taxon>
        <taxon>Micrococcales</taxon>
        <taxon>Kytococcaceae</taxon>
        <taxon>Kytococcus</taxon>
    </lineage>
</organism>
<dbReference type="EMBL" id="FYEZ01000001">
    <property type="protein sequence ID" value="SNC60980.1"/>
    <property type="molecule type" value="Genomic_DNA"/>
</dbReference>
<accession>A0A212T533</accession>
<evidence type="ECO:0000313" key="4">
    <source>
        <dbReference type="Proteomes" id="UP000198122"/>
    </source>
</evidence>
<dbReference type="PANTHER" id="PTHR34351:SF1">
    <property type="entry name" value="SLR1927 PROTEIN"/>
    <property type="match status" value="1"/>
</dbReference>
<evidence type="ECO:0000259" key="2">
    <source>
        <dbReference type="Pfam" id="PF01882"/>
    </source>
</evidence>
<reference evidence="3 4" key="1">
    <citation type="submission" date="2017-06" db="EMBL/GenBank/DDBJ databases">
        <authorList>
            <person name="Kim H.J."/>
            <person name="Triplett B.A."/>
        </authorList>
    </citation>
    <scope>NUCLEOTIDE SEQUENCE [LARGE SCALE GENOMIC DNA]</scope>
    <source>
        <strain evidence="3 4">DSM 22179</strain>
    </source>
</reference>
<keyword evidence="1" id="KW-0472">Membrane</keyword>
<sequence>MPHRHVSSRAHSRQLPGLTLRGWVLVFAGLVMIGVGQWFALADLTRLGLLLLVLPLLTWLLGLGASRSTQTRLTVEPSAPVAGDELLARLDTRSSASLPGQPVGLHLPVHETWGGAQTLGTTTLDAEGTQVEVPLRPLARGRYEVGPLLIDRSDPFGLTHQALTRSGEPVTVAVAPRPVDHPARQLQRVVRDSTQRTTRMRPSTDTVDATHVREYSRGDDIRRIHWRSSARTGELMVRQDDSEPRPSLVIVLDEAADWGEAPAGSSGPFPAAPAFEGAVRVAATLARSAQQVGLEVRLLCTGSLAGRDHGTAVKAPRLAELLSAARPVADRPEGLVLEATRAASRGSHTVLLTAGTRADEVGELGERHPPHGGFALLARPADEAAANDTRDRGGAAHALRRGGWQVMDWPVDPGASLTDDDVVRAMDLLTRSSSRGDRR</sequence>
<dbReference type="RefSeq" id="WP_088817405.1">
    <property type="nucleotide sequence ID" value="NZ_FYEZ01000001.1"/>
</dbReference>
<keyword evidence="1" id="KW-1133">Transmembrane helix</keyword>
<dbReference type="PANTHER" id="PTHR34351">
    <property type="entry name" value="SLR1927 PROTEIN-RELATED"/>
    <property type="match status" value="1"/>
</dbReference>
<feature type="transmembrane region" description="Helical" evidence="1">
    <location>
        <begin position="47"/>
        <end position="65"/>
    </location>
</feature>
<evidence type="ECO:0000313" key="3">
    <source>
        <dbReference type="EMBL" id="SNC60980.1"/>
    </source>
</evidence>
<dbReference type="AlphaFoldDB" id="A0A212T533"/>
<evidence type="ECO:0000256" key="1">
    <source>
        <dbReference type="SAM" id="Phobius"/>
    </source>
</evidence>
<protein>
    <submittedName>
        <fullName evidence="3">Uncharacterized conserved protein, DUF58 family, contains vWF domain</fullName>
    </submittedName>
</protein>